<dbReference type="OrthoDB" id="9800869at2"/>
<accession>A0A4R2NZF9</accession>
<dbReference type="CDD" id="cd07185">
    <property type="entry name" value="OmpA_C-like"/>
    <property type="match status" value="1"/>
</dbReference>
<keyword evidence="8" id="KW-1185">Reference proteome</keyword>
<dbReference type="EMBL" id="SLXM01000002">
    <property type="protein sequence ID" value="TCP26921.1"/>
    <property type="molecule type" value="Genomic_DNA"/>
</dbReference>
<name>A0A4R2NZF9_9FLAO</name>
<dbReference type="SUPFAM" id="SSF49899">
    <property type="entry name" value="Concanavalin A-like lectins/glucanases"/>
    <property type="match status" value="1"/>
</dbReference>
<evidence type="ECO:0000313" key="8">
    <source>
        <dbReference type="Proteomes" id="UP000294564"/>
    </source>
</evidence>
<protein>
    <submittedName>
        <fullName evidence="7">OmpA family protein</fullName>
    </submittedName>
</protein>
<evidence type="ECO:0000256" key="1">
    <source>
        <dbReference type="ARBA" id="ARBA00004442"/>
    </source>
</evidence>
<evidence type="ECO:0000256" key="2">
    <source>
        <dbReference type="ARBA" id="ARBA00023136"/>
    </source>
</evidence>
<dbReference type="AlphaFoldDB" id="A0A4R2NZF9"/>
<dbReference type="InterPro" id="IPR013320">
    <property type="entry name" value="ConA-like_dom_sf"/>
</dbReference>
<feature type="region of interest" description="Disordered" evidence="5">
    <location>
        <begin position="49"/>
        <end position="83"/>
    </location>
</feature>
<evidence type="ECO:0000256" key="3">
    <source>
        <dbReference type="ARBA" id="ARBA00023237"/>
    </source>
</evidence>
<dbReference type="Gene3D" id="2.60.120.200">
    <property type="match status" value="1"/>
</dbReference>
<dbReference type="InterPro" id="IPR036737">
    <property type="entry name" value="OmpA-like_sf"/>
</dbReference>
<dbReference type="SUPFAM" id="SSF103088">
    <property type="entry name" value="OmpA-like"/>
    <property type="match status" value="1"/>
</dbReference>
<keyword evidence="2 4" id="KW-0472">Membrane</keyword>
<evidence type="ECO:0000256" key="4">
    <source>
        <dbReference type="PROSITE-ProRule" id="PRU00473"/>
    </source>
</evidence>
<dbReference type="PROSITE" id="PS51123">
    <property type="entry name" value="OMPA_2"/>
    <property type="match status" value="1"/>
</dbReference>
<dbReference type="PRINTS" id="PR01021">
    <property type="entry name" value="OMPADOMAIN"/>
</dbReference>
<comment type="subcellular location">
    <subcellularLocation>
        <location evidence="1">Cell outer membrane</location>
    </subcellularLocation>
</comment>
<dbReference type="GO" id="GO:0004553">
    <property type="term" value="F:hydrolase activity, hydrolyzing O-glycosyl compounds"/>
    <property type="evidence" value="ECO:0007669"/>
    <property type="project" value="UniProtKB-ARBA"/>
</dbReference>
<dbReference type="InterPro" id="IPR006665">
    <property type="entry name" value="OmpA-like"/>
</dbReference>
<gene>
    <name evidence="7" type="ORF">EV195_102263</name>
</gene>
<feature type="domain" description="OmpA-like" evidence="6">
    <location>
        <begin position="296"/>
        <end position="410"/>
    </location>
</feature>
<dbReference type="Gene3D" id="3.30.1330.60">
    <property type="entry name" value="OmpA-like domain"/>
    <property type="match status" value="1"/>
</dbReference>
<dbReference type="PANTHER" id="PTHR30329">
    <property type="entry name" value="STATOR ELEMENT OF FLAGELLAR MOTOR COMPLEX"/>
    <property type="match status" value="1"/>
</dbReference>
<dbReference type="Pfam" id="PF00691">
    <property type="entry name" value="OmpA"/>
    <property type="match status" value="1"/>
</dbReference>
<evidence type="ECO:0000259" key="6">
    <source>
        <dbReference type="PROSITE" id="PS51123"/>
    </source>
</evidence>
<reference evidence="7 8" key="1">
    <citation type="submission" date="2019-03" db="EMBL/GenBank/DDBJ databases">
        <title>Genomic Encyclopedia of Type Strains, Phase IV (KMG-IV): sequencing the most valuable type-strain genomes for metagenomic binning, comparative biology and taxonomic classification.</title>
        <authorList>
            <person name="Goeker M."/>
        </authorList>
    </citation>
    <scope>NUCLEOTIDE SEQUENCE [LARGE SCALE GENOMIC DNA]</scope>
    <source>
        <strain evidence="7 8">DSM 14836</strain>
    </source>
</reference>
<evidence type="ECO:0000313" key="7">
    <source>
        <dbReference type="EMBL" id="TCP26921.1"/>
    </source>
</evidence>
<keyword evidence="3" id="KW-0998">Cell outer membrane</keyword>
<evidence type="ECO:0000256" key="5">
    <source>
        <dbReference type="SAM" id="MobiDB-lite"/>
    </source>
</evidence>
<dbReference type="GO" id="GO:0009279">
    <property type="term" value="C:cell outer membrane"/>
    <property type="evidence" value="ECO:0007669"/>
    <property type="project" value="UniProtKB-SubCell"/>
</dbReference>
<comment type="caution">
    <text evidence="7">The sequence shown here is derived from an EMBL/GenBank/DDBJ whole genome shotgun (WGS) entry which is preliminary data.</text>
</comment>
<dbReference type="Proteomes" id="UP000294564">
    <property type="component" value="Unassembled WGS sequence"/>
</dbReference>
<dbReference type="InterPro" id="IPR050330">
    <property type="entry name" value="Bact_OuterMem_StrucFunc"/>
</dbReference>
<proteinExistence type="predicted"/>
<dbReference type="RefSeq" id="WP_132793790.1">
    <property type="nucleotide sequence ID" value="NZ_SLXM01000002.1"/>
</dbReference>
<organism evidence="7 8">
    <name type="scientific">Tenacibaculum skagerrakense</name>
    <dbReference type="NCBI Taxonomy" id="186571"/>
    <lineage>
        <taxon>Bacteria</taxon>
        <taxon>Pseudomonadati</taxon>
        <taxon>Bacteroidota</taxon>
        <taxon>Flavobacteriia</taxon>
        <taxon>Flavobacteriales</taxon>
        <taxon>Flavobacteriaceae</taxon>
        <taxon>Tenacibaculum</taxon>
    </lineage>
</organism>
<dbReference type="PANTHER" id="PTHR30329:SF21">
    <property type="entry name" value="LIPOPROTEIN YIAD-RELATED"/>
    <property type="match status" value="1"/>
</dbReference>
<dbReference type="GO" id="GO:0005975">
    <property type="term" value="P:carbohydrate metabolic process"/>
    <property type="evidence" value="ECO:0007669"/>
    <property type="project" value="UniProtKB-ARBA"/>
</dbReference>
<dbReference type="InterPro" id="IPR006664">
    <property type="entry name" value="OMP_bac"/>
</dbReference>
<sequence length="410" mass="47072">MNRTPKILIISCTFFFAFTNNAEGQFWKKIKKKAEEVVSKKTDEKIDEVLSKKEEEKKKEDQDTSKNKSPKSPKENSSETKIEDKNATEVYRNFKFIPGEKIIFLDNQKYEEVGEFPSKWDLLRGGVEIAKLGNDKVIYATSEDYNRITPLFDSPNYLSDEFTIEFDIYVNSYPKYGPSTDYNISFRKESFYIGISDIKINAGKDGISGTVKDNNKDFDFETVPVGENNSWHRISISYYKGKMKIYYDGHRISNLPNYKLPIEKFAIQMNSYEKDHKVAIKNIRIAHGGGQMYKQIISKGKYVTNGILFDSGKAVIKPQSMGIINKIVAIMQEQSDWNFEIIGHTDSDGDEKSNLELSFKRAQAVKDLIIEKGISKDRLSISGKGESEPLNKNTTELEKTTNRRVEFIKK</sequence>